<dbReference type="InterPro" id="IPR020568">
    <property type="entry name" value="Ribosomal_Su5_D2-typ_SF"/>
</dbReference>
<evidence type="ECO:0000256" key="1">
    <source>
        <dbReference type="ARBA" id="ARBA00022679"/>
    </source>
</evidence>
<dbReference type="PIRSF" id="PIRSF036406">
    <property type="entry name" value="Hept_kin"/>
    <property type="match status" value="1"/>
</dbReference>
<dbReference type="Pfam" id="PF00288">
    <property type="entry name" value="GHMP_kinases_N"/>
    <property type="match status" value="1"/>
</dbReference>
<reference evidence="8" key="1">
    <citation type="submission" date="2022-08" db="EMBL/GenBank/DDBJ databases">
        <authorList>
            <person name="Bogun A."/>
            <person name="Kislichkina A."/>
            <person name="Solomentsev V."/>
            <person name="Skryabin Y."/>
            <person name="Sizova A."/>
            <person name="Platonov M."/>
            <person name="Dentovskaya S."/>
        </authorList>
    </citation>
    <scope>NUCLEOTIDE SEQUENCE</scope>
    <source>
        <strain evidence="8">SCPM-O-B-7604</strain>
    </source>
</reference>
<dbReference type="EMBL" id="CP104006">
    <property type="protein sequence ID" value="UWM44421.1"/>
    <property type="molecule type" value="Genomic_DNA"/>
</dbReference>
<dbReference type="SUPFAM" id="SSF54211">
    <property type="entry name" value="Ribosomal protein S5 domain 2-like"/>
    <property type="match status" value="1"/>
</dbReference>
<dbReference type="Gene3D" id="3.30.230.120">
    <property type="match status" value="1"/>
</dbReference>
<gene>
    <name evidence="8" type="ORF">N0H69_17365</name>
</gene>
<evidence type="ECO:0000256" key="5">
    <source>
        <dbReference type="ARBA" id="ARBA00038121"/>
    </source>
</evidence>
<dbReference type="InterPro" id="IPR036554">
    <property type="entry name" value="GHMP_kinase_C_sf"/>
</dbReference>
<dbReference type="RefSeq" id="WP_050151372.1">
    <property type="nucleotide sequence ID" value="NZ_CABHWQ010000020.1"/>
</dbReference>
<dbReference type="PANTHER" id="PTHR32463:SF0">
    <property type="entry name" value="L-FUCOSE KINASE"/>
    <property type="match status" value="1"/>
</dbReference>
<keyword evidence="3" id="KW-0418">Kinase</keyword>
<protein>
    <submittedName>
        <fullName evidence="8">Dehydrogenase</fullName>
    </submittedName>
</protein>
<evidence type="ECO:0000259" key="7">
    <source>
        <dbReference type="Pfam" id="PF08544"/>
    </source>
</evidence>
<sequence length="348" mass="39200">MLYNKKIARSRAPLRLGLAGGGTDISPYCDEYTGYVLNATIDRYTYCTIESSNEKQVTFTANDQNKSVTFNIDEYPFQIDGDLILLKATYNKIIREFNNNVPFPLKMTTFCDSPVGSGLGTSSCLVVAIIKAFEEYLSIGFDDYQIAHLAYEIERIDCRLEGGRQDQYSATFGGFNFIEFYNQNEVLVNPLRIRNWIRSELESSLLLHYTGKSRSSAEVISDQVKSFTNKNTNCLDNMHHIKESALHMKESILRGDFDTFVDIMRAAWDMKKNSSAKVSTPEIDNYIERAIKAGALCAKVSGAGGGGFIMYFVPPEYRNNVIKVISDANSWVSNCHFTTEGSQCWTAR</sequence>
<evidence type="ECO:0000313" key="9">
    <source>
        <dbReference type="Proteomes" id="UP001057860"/>
    </source>
</evidence>
<dbReference type="InterPro" id="IPR006204">
    <property type="entry name" value="GHMP_kinase_N_dom"/>
</dbReference>
<dbReference type="InterPro" id="IPR014606">
    <property type="entry name" value="Heptose_7-P_kinase"/>
</dbReference>
<dbReference type="PRINTS" id="PR00960">
    <property type="entry name" value="LMBPPROTEIN"/>
</dbReference>
<comment type="similarity">
    <text evidence="5">Belongs to the GHMP kinase family.</text>
</comment>
<dbReference type="InterPro" id="IPR001174">
    <property type="entry name" value="HddA/FKP"/>
</dbReference>
<evidence type="ECO:0000256" key="4">
    <source>
        <dbReference type="ARBA" id="ARBA00022840"/>
    </source>
</evidence>
<keyword evidence="1" id="KW-0808">Transferase</keyword>
<keyword evidence="2" id="KW-0547">Nucleotide-binding</keyword>
<accession>A0ABY5ULR9</accession>
<dbReference type="Proteomes" id="UP001057860">
    <property type="component" value="Chromosome"/>
</dbReference>
<dbReference type="PANTHER" id="PTHR32463">
    <property type="entry name" value="L-FUCOSE KINASE"/>
    <property type="match status" value="1"/>
</dbReference>
<evidence type="ECO:0000256" key="2">
    <source>
        <dbReference type="ARBA" id="ARBA00022741"/>
    </source>
</evidence>
<organism evidence="8 9">
    <name type="scientific">Yersinia alsatica</name>
    <dbReference type="NCBI Taxonomy" id="2890317"/>
    <lineage>
        <taxon>Bacteria</taxon>
        <taxon>Pseudomonadati</taxon>
        <taxon>Pseudomonadota</taxon>
        <taxon>Gammaproteobacteria</taxon>
        <taxon>Enterobacterales</taxon>
        <taxon>Yersiniaceae</taxon>
        <taxon>Yersinia</taxon>
    </lineage>
</organism>
<dbReference type="SUPFAM" id="SSF55060">
    <property type="entry name" value="GHMP Kinase, C-terminal domain"/>
    <property type="match status" value="1"/>
</dbReference>
<dbReference type="GeneID" id="75141806"/>
<dbReference type="InterPro" id="IPR052203">
    <property type="entry name" value="GHMP_Kinase-Related"/>
</dbReference>
<keyword evidence="9" id="KW-1185">Reference proteome</keyword>
<feature type="domain" description="GHMP kinase N-terminal" evidence="6">
    <location>
        <begin position="86"/>
        <end position="174"/>
    </location>
</feature>
<keyword evidence="4" id="KW-0067">ATP-binding</keyword>
<evidence type="ECO:0000313" key="8">
    <source>
        <dbReference type="EMBL" id="UWM44421.1"/>
    </source>
</evidence>
<dbReference type="Pfam" id="PF08544">
    <property type="entry name" value="GHMP_kinases_C"/>
    <property type="match status" value="1"/>
</dbReference>
<evidence type="ECO:0000256" key="3">
    <source>
        <dbReference type="ARBA" id="ARBA00022777"/>
    </source>
</evidence>
<dbReference type="InterPro" id="IPR013750">
    <property type="entry name" value="GHMP_kinase_C_dom"/>
</dbReference>
<evidence type="ECO:0000259" key="6">
    <source>
        <dbReference type="Pfam" id="PF00288"/>
    </source>
</evidence>
<name>A0ABY5ULR9_9GAMM</name>
<proteinExistence type="inferred from homology"/>
<feature type="domain" description="GHMP kinase C-terminal" evidence="7">
    <location>
        <begin position="248"/>
        <end position="324"/>
    </location>
</feature>